<reference evidence="1 2" key="1">
    <citation type="journal article" date="2021" name="Plant Biotechnol. J.">
        <title>Multi-omics assisted identification of the key and species-specific regulatory components of drought-tolerant mechanisms in Gossypium stocksii.</title>
        <authorList>
            <person name="Yu D."/>
            <person name="Ke L."/>
            <person name="Zhang D."/>
            <person name="Wu Y."/>
            <person name="Sun Y."/>
            <person name="Mei J."/>
            <person name="Sun J."/>
            <person name="Sun Y."/>
        </authorList>
    </citation>
    <scope>NUCLEOTIDE SEQUENCE [LARGE SCALE GENOMIC DNA]</scope>
    <source>
        <strain evidence="2">cv. E1</strain>
        <tissue evidence="1">Leaf</tissue>
    </source>
</reference>
<accession>A0A9D3WEC9</accession>
<dbReference type="Proteomes" id="UP000828251">
    <property type="component" value="Unassembled WGS sequence"/>
</dbReference>
<protein>
    <submittedName>
        <fullName evidence="1">Uncharacterized protein</fullName>
    </submittedName>
</protein>
<name>A0A9D3WEC9_9ROSI</name>
<gene>
    <name evidence="1" type="ORF">J1N35_005312</name>
</gene>
<proteinExistence type="predicted"/>
<dbReference type="AlphaFoldDB" id="A0A9D3WEC9"/>
<sequence>MGDGQTKGGVRLSYHLLCNVIGVVQKIIKVSNVQFSIQPENKETSMIEANLKDQNNVFDPGDSFDTQESLGPITRSKAKQIRASLNGTIQDFVTKALAHKIEKEN</sequence>
<evidence type="ECO:0000313" key="2">
    <source>
        <dbReference type="Proteomes" id="UP000828251"/>
    </source>
</evidence>
<dbReference type="EMBL" id="JAIQCV010000002">
    <property type="protein sequence ID" value="KAH1122152.1"/>
    <property type="molecule type" value="Genomic_DNA"/>
</dbReference>
<evidence type="ECO:0000313" key="1">
    <source>
        <dbReference type="EMBL" id="KAH1122152.1"/>
    </source>
</evidence>
<comment type="caution">
    <text evidence="1">The sequence shown here is derived from an EMBL/GenBank/DDBJ whole genome shotgun (WGS) entry which is preliminary data.</text>
</comment>
<organism evidence="1 2">
    <name type="scientific">Gossypium stocksii</name>
    <dbReference type="NCBI Taxonomy" id="47602"/>
    <lineage>
        <taxon>Eukaryota</taxon>
        <taxon>Viridiplantae</taxon>
        <taxon>Streptophyta</taxon>
        <taxon>Embryophyta</taxon>
        <taxon>Tracheophyta</taxon>
        <taxon>Spermatophyta</taxon>
        <taxon>Magnoliopsida</taxon>
        <taxon>eudicotyledons</taxon>
        <taxon>Gunneridae</taxon>
        <taxon>Pentapetalae</taxon>
        <taxon>rosids</taxon>
        <taxon>malvids</taxon>
        <taxon>Malvales</taxon>
        <taxon>Malvaceae</taxon>
        <taxon>Malvoideae</taxon>
        <taxon>Gossypium</taxon>
    </lineage>
</organism>
<keyword evidence="2" id="KW-1185">Reference proteome</keyword>